<evidence type="ECO:0000256" key="2">
    <source>
        <dbReference type="ARBA" id="ARBA00022528"/>
    </source>
</evidence>
<dbReference type="InterPro" id="IPR000504">
    <property type="entry name" value="RRM_dom"/>
</dbReference>
<gene>
    <name evidence="11" type="ORF">SSX86_000904</name>
</gene>
<evidence type="ECO:0000256" key="1">
    <source>
        <dbReference type="ARBA" id="ARBA00004229"/>
    </source>
</evidence>
<dbReference type="AlphaFoldDB" id="A0AAP0DQM8"/>
<feature type="compositionally biased region" description="Low complexity" evidence="9">
    <location>
        <begin position="414"/>
        <end position="429"/>
    </location>
</feature>
<keyword evidence="7" id="KW-0687">Ribonucleoprotein</keyword>
<dbReference type="GO" id="GO:0009535">
    <property type="term" value="C:chloroplast thylakoid membrane"/>
    <property type="evidence" value="ECO:0007669"/>
    <property type="project" value="TreeGrafter"/>
</dbReference>
<dbReference type="SUPFAM" id="SSF54928">
    <property type="entry name" value="RNA-binding domain, RBD"/>
    <property type="match status" value="2"/>
</dbReference>
<dbReference type="InterPro" id="IPR012677">
    <property type="entry name" value="Nucleotide-bd_a/b_plait_sf"/>
</dbReference>
<evidence type="ECO:0000256" key="6">
    <source>
        <dbReference type="ARBA" id="ARBA00022884"/>
    </source>
</evidence>
<organism evidence="11 12">
    <name type="scientific">Deinandra increscens subsp. villosa</name>
    <dbReference type="NCBI Taxonomy" id="3103831"/>
    <lineage>
        <taxon>Eukaryota</taxon>
        <taxon>Viridiplantae</taxon>
        <taxon>Streptophyta</taxon>
        <taxon>Embryophyta</taxon>
        <taxon>Tracheophyta</taxon>
        <taxon>Spermatophyta</taxon>
        <taxon>Magnoliopsida</taxon>
        <taxon>eudicotyledons</taxon>
        <taxon>Gunneridae</taxon>
        <taxon>Pentapetalae</taxon>
        <taxon>asterids</taxon>
        <taxon>campanulids</taxon>
        <taxon>Asterales</taxon>
        <taxon>Asteraceae</taxon>
        <taxon>Asteroideae</taxon>
        <taxon>Heliantheae alliance</taxon>
        <taxon>Madieae</taxon>
        <taxon>Madiinae</taxon>
        <taxon>Deinandra</taxon>
    </lineage>
</organism>
<dbReference type="EMBL" id="JBCNJP010000003">
    <property type="protein sequence ID" value="KAK9079234.1"/>
    <property type="molecule type" value="Genomic_DNA"/>
</dbReference>
<comment type="caution">
    <text evidence="11">The sequence shown here is derived from an EMBL/GenBank/DDBJ whole genome shotgun (WGS) entry which is preliminary data.</text>
</comment>
<feature type="domain" description="RRM" evidence="10">
    <location>
        <begin position="316"/>
        <end position="394"/>
    </location>
</feature>
<name>A0AAP0DQM8_9ASTR</name>
<dbReference type="Pfam" id="PF00076">
    <property type="entry name" value="RRM_1"/>
    <property type="match status" value="2"/>
</dbReference>
<keyword evidence="12" id="KW-1185">Reference proteome</keyword>
<comment type="subcellular location">
    <subcellularLocation>
        <location evidence="1">Plastid</location>
        <location evidence="1">Chloroplast</location>
    </subcellularLocation>
</comment>
<feature type="compositionally biased region" description="Polar residues" evidence="9">
    <location>
        <begin position="393"/>
        <end position="409"/>
    </location>
</feature>
<dbReference type="Gene3D" id="3.30.70.330">
    <property type="match status" value="2"/>
</dbReference>
<protein>
    <recommendedName>
        <fullName evidence="10">RRM domain-containing protein</fullName>
    </recommendedName>
</protein>
<evidence type="ECO:0000313" key="12">
    <source>
        <dbReference type="Proteomes" id="UP001408789"/>
    </source>
</evidence>
<dbReference type="SMART" id="SM00360">
    <property type="entry name" value="RRM"/>
    <property type="match status" value="2"/>
</dbReference>
<evidence type="ECO:0000259" key="10">
    <source>
        <dbReference type="PROSITE" id="PS50102"/>
    </source>
</evidence>
<dbReference type="GO" id="GO:0003729">
    <property type="term" value="F:mRNA binding"/>
    <property type="evidence" value="ECO:0007669"/>
    <property type="project" value="TreeGrafter"/>
</dbReference>
<dbReference type="Proteomes" id="UP001408789">
    <property type="component" value="Unassembled WGS sequence"/>
</dbReference>
<dbReference type="GO" id="GO:1990904">
    <property type="term" value="C:ribonucleoprotein complex"/>
    <property type="evidence" value="ECO:0007669"/>
    <property type="project" value="UniProtKB-KW"/>
</dbReference>
<keyword evidence="6 8" id="KW-0694">RNA-binding</keyword>
<evidence type="ECO:0000256" key="3">
    <source>
        <dbReference type="ARBA" id="ARBA00022640"/>
    </source>
</evidence>
<evidence type="ECO:0000256" key="8">
    <source>
        <dbReference type="PROSITE-ProRule" id="PRU00176"/>
    </source>
</evidence>
<keyword evidence="4" id="KW-0507">mRNA processing</keyword>
<dbReference type="InterPro" id="IPR035979">
    <property type="entry name" value="RBD_domain_sf"/>
</dbReference>
<evidence type="ECO:0000256" key="7">
    <source>
        <dbReference type="ARBA" id="ARBA00023274"/>
    </source>
</evidence>
<dbReference type="PANTHER" id="PTHR48025">
    <property type="entry name" value="OS02G0815200 PROTEIN"/>
    <property type="match status" value="1"/>
</dbReference>
<dbReference type="PANTHER" id="PTHR48025:SF11">
    <property type="entry name" value="RNA-BINDING PROTEIN CP33, CHLOROPLASTIC"/>
    <property type="match status" value="1"/>
</dbReference>
<sequence>MAVASLLGLKMRFPSIMIPSIRRFSENGDKKTMMEKLKIVGRVFTKYGDQKNLSKDLAAYLDARSIYIKVIKVSVSETKEGLVYRIPIPGVDFAMVNFARRGLTMYVEDCTIQGKSITIAECFLPEHQGEDFIAGDFLFSEAENGEAKMVVINYYASLAFEQKDCNGLLYGCFFLNFCYSCRCFRLYSSSKTVDMYFGSGQEEESEPESPEAGKLYVGNLPYAITSAELSQVFGEAGDVDSVEIVYDRVTDRSRGFAFITMASVQEATEAIRMFNGSQIGGRTVKVNFPEVPRGGEREVMGPKIRKGNREFIESPYKIYAGNLSWIITSERLKDAFADQPGLLSAKVIYEKQSGRSRGFGFVTFSSPEAAESALYAMNEVEVEGRPLRLNLATGSADTSRSPQSATGSEINDGGSEIFSSISSSFGENL</sequence>
<feature type="region of interest" description="Disordered" evidence="9">
    <location>
        <begin position="393"/>
        <end position="429"/>
    </location>
</feature>
<keyword evidence="2" id="KW-0150">Chloroplast</keyword>
<keyword evidence="3" id="KW-0934">Plastid</keyword>
<reference evidence="11 12" key="1">
    <citation type="submission" date="2024-04" db="EMBL/GenBank/DDBJ databases">
        <title>The reference genome of an endangered Asteraceae, Deinandra increscens subsp. villosa, native to the Central Coast of California.</title>
        <authorList>
            <person name="Guilliams M."/>
            <person name="Hasenstab-Lehman K."/>
            <person name="Meyer R."/>
            <person name="Mcevoy S."/>
        </authorList>
    </citation>
    <scope>NUCLEOTIDE SEQUENCE [LARGE SCALE GENOMIC DNA]</scope>
    <source>
        <tissue evidence="11">Leaf</tissue>
    </source>
</reference>
<evidence type="ECO:0000256" key="4">
    <source>
        <dbReference type="ARBA" id="ARBA00022664"/>
    </source>
</evidence>
<dbReference type="InterPro" id="IPR048289">
    <property type="entry name" value="RRM2_NsCP33-like"/>
</dbReference>
<accession>A0AAP0DQM8</accession>
<dbReference type="PROSITE" id="PS50102">
    <property type="entry name" value="RRM"/>
    <property type="match status" value="2"/>
</dbReference>
<dbReference type="GO" id="GO:1901259">
    <property type="term" value="P:chloroplast rRNA processing"/>
    <property type="evidence" value="ECO:0007669"/>
    <property type="project" value="TreeGrafter"/>
</dbReference>
<evidence type="ECO:0000256" key="5">
    <source>
        <dbReference type="ARBA" id="ARBA00022737"/>
    </source>
</evidence>
<keyword evidence="5" id="KW-0677">Repeat</keyword>
<dbReference type="GO" id="GO:0006397">
    <property type="term" value="P:mRNA processing"/>
    <property type="evidence" value="ECO:0007669"/>
    <property type="project" value="UniProtKB-KW"/>
</dbReference>
<evidence type="ECO:0000256" key="9">
    <source>
        <dbReference type="SAM" id="MobiDB-lite"/>
    </source>
</evidence>
<proteinExistence type="predicted"/>
<dbReference type="InterPro" id="IPR050502">
    <property type="entry name" value="Euk_RNA-bind_prot"/>
</dbReference>
<dbReference type="CDD" id="cd21608">
    <property type="entry name" value="RRM2_NsCP33_like"/>
    <property type="match status" value="1"/>
</dbReference>
<evidence type="ECO:0000313" key="11">
    <source>
        <dbReference type="EMBL" id="KAK9079234.1"/>
    </source>
</evidence>
<feature type="domain" description="RRM" evidence="10">
    <location>
        <begin position="213"/>
        <end position="291"/>
    </location>
</feature>